<dbReference type="eggNOG" id="KOG4275">
    <property type="taxonomic scope" value="Eukaryota"/>
</dbReference>
<dbReference type="CDD" id="cd16500">
    <property type="entry name" value="RING-HC_CARP"/>
    <property type="match status" value="1"/>
</dbReference>
<dbReference type="PANTHER" id="PTHR14879">
    <property type="entry name" value="CASPASE REGULATOR, RING FINGER DOMAIN-CONTAINING"/>
    <property type="match status" value="1"/>
</dbReference>
<sequence length="109" mass="12638">MTTHRADLDVLSVKQLKELLMLNRVDFKGCCEKPELRERVLRLWRDFKSIPSIEKLTTDDLCKICMDAPIECVILECGHMTTCTACGKVLSECPICRQYIVRVVRFFRA</sequence>
<accession>B0XLS4</accession>
<proteinExistence type="predicted"/>
<dbReference type="GO" id="GO:0005737">
    <property type="term" value="C:cytoplasm"/>
    <property type="evidence" value="ECO:0007669"/>
    <property type="project" value="TreeGrafter"/>
</dbReference>
<dbReference type="Pfam" id="PF13920">
    <property type="entry name" value="zf-C3HC4_3"/>
    <property type="match status" value="1"/>
</dbReference>
<dbReference type="InterPro" id="IPR001841">
    <property type="entry name" value="Znf_RING"/>
</dbReference>
<dbReference type="InterPro" id="IPR051728">
    <property type="entry name" value="RING-FYVE_E3_ubiquitin-ligase"/>
</dbReference>
<keyword evidence="1 3" id="KW-0479">Metal-binding</keyword>
<evidence type="ECO:0000256" key="1">
    <source>
        <dbReference type="ARBA" id="ARBA00022771"/>
    </source>
</evidence>
<dbReference type="FunFam" id="3.30.40.10:FF:000110">
    <property type="entry name" value="E3 ubiquitin-protein ligase RNF34 isoform X1"/>
    <property type="match status" value="1"/>
</dbReference>
<dbReference type="Proteomes" id="UP000002320">
    <property type="component" value="Unassembled WGS sequence"/>
</dbReference>
<keyword evidence="7" id="KW-1185">Reference proteome</keyword>
<dbReference type="AlphaFoldDB" id="B0XLS4"/>
<dbReference type="Gene3D" id="3.30.40.10">
    <property type="entry name" value="Zinc/RING finger domain, C3HC4 (zinc finger)"/>
    <property type="match status" value="1"/>
</dbReference>
<reference evidence="6" key="2">
    <citation type="submission" date="2020-05" db="UniProtKB">
        <authorList>
            <consortium name="EnsemblMetazoa"/>
        </authorList>
    </citation>
    <scope>IDENTIFICATION</scope>
    <source>
        <strain evidence="6">JHB</strain>
    </source>
</reference>
<dbReference type="VEuPathDB" id="VectorBase:CPIJ020323"/>
<dbReference type="SMART" id="SM00184">
    <property type="entry name" value="RING"/>
    <property type="match status" value="1"/>
</dbReference>
<dbReference type="GO" id="GO:0008270">
    <property type="term" value="F:zinc ion binding"/>
    <property type="evidence" value="ECO:0007669"/>
    <property type="project" value="UniProtKB-KW"/>
</dbReference>
<dbReference type="GO" id="GO:0005886">
    <property type="term" value="C:plasma membrane"/>
    <property type="evidence" value="ECO:0007669"/>
    <property type="project" value="TreeGrafter"/>
</dbReference>
<dbReference type="GO" id="GO:0043161">
    <property type="term" value="P:proteasome-mediated ubiquitin-dependent protein catabolic process"/>
    <property type="evidence" value="ECO:0007669"/>
    <property type="project" value="TreeGrafter"/>
</dbReference>
<dbReference type="OMA" id="LYREHET"/>
<organism>
    <name type="scientific">Culex quinquefasciatus</name>
    <name type="common">Southern house mosquito</name>
    <name type="synonym">Culex pungens</name>
    <dbReference type="NCBI Taxonomy" id="7176"/>
    <lineage>
        <taxon>Eukaryota</taxon>
        <taxon>Metazoa</taxon>
        <taxon>Ecdysozoa</taxon>
        <taxon>Arthropoda</taxon>
        <taxon>Hexapoda</taxon>
        <taxon>Insecta</taxon>
        <taxon>Pterygota</taxon>
        <taxon>Neoptera</taxon>
        <taxon>Endopterygota</taxon>
        <taxon>Diptera</taxon>
        <taxon>Nematocera</taxon>
        <taxon>Culicoidea</taxon>
        <taxon>Culicidae</taxon>
        <taxon>Culicinae</taxon>
        <taxon>Culicini</taxon>
        <taxon>Culex</taxon>
        <taxon>Culex</taxon>
    </lineage>
</organism>
<evidence type="ECO:0000256" key="3">
    <source>
        <dbReference type="PROSITE-ProRule" id="PRU00175"/>
    </source>
</evidence>
<dbReference type="InParanoid" id="B0XLS4"/>
<feature type="domain" description="RING-type" evidence="4">
    <location>
        <begin position="62"/>
        <end position="97"/>
    </location>
</feature>
<evidence type="ECO:0000259" key="4">
    <source>
        <dbReference type="PROSITE" id="PS50089"/>
    </source>
</evidence>
<dbReference type="Pfam" id="PF22968">
    <property type="entry name" value="RNF34L-like_3rd"/>
    <property type="match status" value="1"/>
</dbReference>
<evidence type="ECO:0000256" key="2">
    <source>
        <dbReference type="ARBA" id="ARBA00022833"/>
    </source>
</evidence>
<dbReference type="SUPFAM" id="SSF68906">
    <property type="entry name" value="SAP domain"/>
    <property type="match status" value="1"/>
</dbReference>
<dbReference type="GO" id="GO:1902042">
    <property type="term" value="P:negative regulation of extrinsic apoptotic signaling pathway via death domain receptors"/>
    <property type="evidence" value="ECO:0007669"/>
    <property type="project" value="TreeGrafter"/>
</dbReference>
<dbReference type="GO" id="GO:0070936">
    <property type="term" value="P:protein K48-linked ubiquitination"/>
    <property type="evidence" value="ECO:0007669"/>
    <property type="project" value="TreeGrafter"/>
</dbReference>
<keyword evidence="1 3" id="KW-0863">Zinc-finger</keyword>
<dbReference type="InterPro" id="IPR013083">
    <property type="entry name" value="Znf_RING/FYVE/PHD"/>
</dbReference>
<dbReference type="EMBL" id="DS234708">
    <property type="protein sequence ID" value="EDS34800.1"/>
    <property type="molecule type" value="Genomic_DNA"/>
</dbReference>
<dbReference type="EnsemblMetazoa" id="CPIJ020323-RA">
    <property type="protein sequence ID" value="CPIJ020323-PA"/>
    <property type="gene ID" value="CPIJ020323"/>
</dbReference>
<name>B0XLS4_CULQU</name>
<evidence type="ECO:0000313" key="6">
    <source>
        <dbReference type="EnsemblMetazoa" id="CPIJ020323-PA"/>
    </source>
</evidence>
<evidence type="ECO:0000313" key="7">
    <source>
        <dbReference type="Proteomes" id="UP000002320"/>
    </source>
</evidence>
<dbReference type="SUPFAM" id="SSF57850">
    <property type="entry name" value="RING/U-box"/>
    <property type="match status" value="1"/>
</dbReference>
<protein>
    <recommendedName>
        <fullName evidence="4">RING-type domain-containing protein</fullName>
    </recommendedName>
</protein>
<dbReference type="PANTHER" id="PTHR14879:SF15">
    <property type="entry name" value="E3 UBIQUITIN-PROTEIN LIGASE RIFIFYLIN-LIKE PROTEIN"/>
    <property type="match status" value="1"/>
</dbReference>
<dbReference type="VEuPathDB" id="VectorBase:CQUJHB007488"/>
<keyword evidence="2" id="KW-0862">Zinc</keyword>
<dbReference type="PROSITE" id="PS50089">
    <property type="entry name" value="ZF_RING_2"/>
    <property type="match status" value="1"/>
</dbReference>
<dbReference type="KEGG" id="cqu:CpipJ_CPIJ020323"/>
<evidence type="ECO:0000313" key="5">
    <source>
        <dbReference type="EMBL" id="EDS34800.1"/>
    </source>
</evidence>
<dbReference type="HOGENOM" id="CLU_128266_0_0_1"/>
<dbReference type="InterPro" id="IPR055111">
    <property type="entry name" value="RNF34_RFFL_HeH"/>
</dbReference>
<dbReference type="OrthoDB" id="3045089at2759"/>
<dbReference type="GO" id="GO:0061630">
    <property type="term" value="F:ubiquitin protein ligase activity"/>
    <property type="evidence" value="ECO:0007669"/>
    <property type="project" value="TreeGrafter"/>
</dbReference>
<reference evidence="5" key="1">
    <citation type="submission" date="2007-03" db="EMBL/GenBank/DDBJ databases">
        <title>Annotation of Culex pipiens quinquefasciatus.</title>
        <authorList>
            <consortium name="The Broad Institute Genome Sequencing Platform"/>
            <person name="Atkinson P.W."/>
            <person name="Hemingway J."/>
            <person name="Christensen B.M."/>
            <person name="Higgs S."/>
            <person name="Kodira C."/>
            <person name="Hannick L."/>
            <person name="Megy K."/>
            <person name="O'Leary S."/>
            <person name="Pearson M."/>
            <person name="Haas B.J."/>
            <person name="Mauceli E."/>
            <person name="Wortman J.R."/>
            <person name="Lee N.H."/>
            <person name="Guigo R."/>
            <person name="Stanke M."/>
            <person name="Alvarado L."/>
            <person name="Amedeo P."/>
            <person name="Antoine C.H."/>
            <person name="Arensburger P."/>
            <person name="Bidwell S.L."/>
            <person name="Crawford M."/>
            <person name="Camaro F."/>
            <person name="Devon K."/>
            <person name="Engels R."/>
            <person name="Hammond M."/>
            <person name="Howarth C."/>
            <person name="Koehrsen M."/>
            <person name="Lawson D."/>
            <person name="Montgomery P."/>
            <person name="Nene V."/>
            <person name="Nusbaum C."/>
            <person name="Puiu D."/>
            <person name="Romero-Severson J."/>
            <person name="Severson D.W."/>
            <person name="Shumway M."/>
            <person name="Sisk P."/>
            <person name="Stolte C."/>
            <person name="Zeng Q."/>
            <person name="Eisenstadt E."/>
            <person name="Fraser-Liggett C."/>
            <person name="Strausberg R."/>
            <person name="Galagan J."/>
            <person name="Birren B."/>
            <person name="Collins F.H."/>
        </authorList>
    </citation>
    <scope>NUCLEOTIDE SEQUENCE [LARGE SCALE GENOMIC DNA]</scope>
    <source>
        <strain evidence="5">JHB</strain>
    </source>
</reference>
<dbReference type="InterPro" id="IPR036361">
    <property type="entry name" value="SAP_dom_sf"/>
</dbReference>
<gene>
    <name evidence="6" type="primary">6054726</name>
    <name evidence="5" type="ORF">CpipJ_CPIJ020323</name>
</gene>